<accession>A0A4V3BDA9</accession>
<name>A0A4V3BDA9_9STAP</name>
<protein>
    <submittedName>
        <fullName evidence="1">Uncharacterized protein</fullName>
    </submittedName>
</protein>
<organism evidence="1 2">
    <name type="scientific">Macrococcus brunensis</name>
    <dbReference type="NCBI Taxonomy" id="198483"/>
    <lineage>
        <taxon>Bacteria</taxon>
        <taxon>Bacillati</taxon>
        <taxon>Bacillota</taxon>
        <taxon>Bacilli</taxon>
        <taxon>Bacillales</taxon>
        <taxon>Staphylococcaceae</taxon>
        <taxon>Macrococcus</taxon>
    </lineage>
</organism>
<keyword evidence="2" id="KW-1185">Reference proteome</keyword>
<proteinExistence type="predicted"/>
<comment type="caution">
    <text evidence="1">The sequence shown here is derived from an EMBL/GenBank/DDBJ whole genome shotgun (WGS) entry which is preliminary data.</text>
</comment>
<dbReference type="RefSeq" id="WP_133432243.1">
    <property type="nucleotide sequence ID" value="NZ_SCWA01000012.1"/>
</dbReference>
<reference evidence="1 2" key="1">
    <citation type="submission" date="2019-01" db="EMBL/GenBank/DDBJ databases">
        <title>Draft genome sequences of the type strains of six Macrococcus species.</title>
        <authorList>
            <person name="Mazhar S."/>
            <person name="Altermann E."/>
            <person name="Hill C."/>
            <person name="Mcauliffe O."/>
        </authorList>
    </citation>
    <scope>NUCLEOTIDE SEQUENCE [LARGE SCALE GENOMIC DNA]</scope>
    <source>
        <strain evidence="1 2">CCM4811</strain>
    </source>
</reference>
<dbReference type="EMBL" id="SCWA01000012">
    <property type="protein sequence ID" value="TDL96715.1"/>
    <property type="molecule type" value="Genomic_DNA"/>
</dbReference>
<dbReference type="Proteomes" id="UP000295310">
    <property type="component" value="Unassembled WGS sequence"/>
</dbReference>
<evidence type="ECO:0000313" key="2">
    <source>
        <dbReference type="Proteomes" id="UP000295310"/>
    </source>
</evidence>
<dbReference type="AlphaFoldDB" id="A0A4V3BDA9"/>
<gene>
    <name evidence="1" type="ORF">ERX27_07620</name>
</gene>
<evidence type="ECO:0000313" key="1">
    <source>
        <dbReference type="EMBL" id="TDL96715.1"/>
    </source>
</evidence>
<sequence length="64" mass="7379">MGNIKFDPQLFANAYLSNCDLDDIEHSSEEDRIDYAFSIYLAAFNHALEFIESIKNDDEIDDES</sequence>